<comment type="caution">
    <text evidence="2">The sequence shown here is derived from an EMBL/GenBank/DDBJ whole genome shotgun (WGS) entry which is preliminary data.</text>
</comment>
<keyword evidence="3" id="KW-1185">Reference proteome</keyword>
<evidence type="ECO:0000313" key="3">
    <source>
        <dbReference type="Proteomes" id="UP001519924"/>
    </source>
</evidence>
<keyword evidence="2" id="KW-0378">Hydrolase</keyword>
<dbReference type="EMBL" id="JAHZUY010000013">
    <property type="protein sequence ID" value="MBW8269283.1"/>
    <property type="molecule type" value="Genomic_DNA"/>
</dbReference>
<proteinExistence type="predicted"/>
<dbReference type="SUPFAM" id="SSF53474">
    <property type="entry name" value="alpha/beta-Hydrolases"/>
    <property type="match status" value="1"/>
</dbReference>
<name>A0ABS7F100_9PROT</name>
<dbReference type="GO" id="GO:0016787">
    <property type="term" value="F:hydrolase activity"/>
    <property type="evidence" value="ECO:0007669"/>
    <property type="project" value="UniProtKB-KW"/>
</dbReference>
<dbReference type="PANTHER" id="PTHR13136:SF11">
    <property type="entry name" value="TESTIS-EXPRESSED PROTEIN 30"/>
    <property type="match status" value="1"/>
</dbReference>
<evidence type="ECO:0000313" key="2">
    <source>
        <dbReference type="EMBL" id="MBW8269283.1"/>
    </source>
</evidence>
<dbReference type="Gene3D" id="3.40.50.1820">
    <property type="entry name" value="alpha/beta hydrolase"/>
    <property type="match status" value="1"/>
</dbReference>
<feature type="domain" description="KANL3/Tex30 alpha/beta hydrolase-like" evidence="1">
    <location>
        <begin position="33"/>
        <end position="198"/>
    </location>
</feature>
<gene>
    <name evidence="2" type="ORF">K1J50_07255</name>
</gene>
<sequence>MPPPSSPGIVRTEPLVIPPVGLPGVLELPARPEAVVVFAHGSGSSRLSPRNRQVAAALHHAGLATLLFDLLTEEEAADRRNVFDIGLLARRLAAAMEHVAAHEATAGLPVGLFGASTGAAAALVAAATRPGAVGAIVSRGGRPDLAGEGHLTRVTAPTLFIVGGEDHEVLRLNEWAQSWMTCPTELAIVPGATHLFEEPGALEQVARLAAGWFLRWLAPEPSHVAA</sequence>
<accession>A0ABS7F100</accession>
<protein>
    <submittedName>
        <fullName evidence="2">Dienelactone hydrolase family protein</fullName>
    </submittedName>
</protein>
<reference evidence="2 3" key="1">
    <citation type="submission" date="2021-08" db="EMBL/GenBank/DDBJ databases">
        <title>Caldovatus sediminis gen. nov., sp. nov., a moderately thermophilic bacterium isolated from a hot spring.</title>
        <authorList>
            <person name="Hu C.-J."/>
            <person name="Li W.-J."/>
            <person name="Xian W.-D."/>
        </authorList>
    </citation>
    <scope>NUCLEOTIDE SEQUENCE [LARGE SCALE GENOMIC DNA]</scope>
    <source>
        <strain evidence="2 3">SYSU G05006</strain>
    </source>
</reference>
<dbReference type="Proteomes" id="UP001519924">
    <property type="component" value="Unassembled WGS sequence"/>
</dbReference>
<dbReference type="PANTHER" id="PTHR13136">
    <property type="entry name" value="TESTIS DEVELOPMENT PROTEIN PRTD"/>
    <property type="match status" value="1"/>
</dbReference>
<organism evidence="2 3">
    <name type="scientific">Caldovatus aquaticus</name>
    <dbReference type="NCBI Taxonomy" id="2865671"/>
    <lineage>
        <taxon>Bacteria</taxon>
        <taxon>Pseudomonadati</taxon>
        <taxon>Pseudomonadota</taxon>
        <taxon>Alphaproteobacteria</taxon>
        <taxon>Acetobacterales</taxon>
        <taxon>Roseomonadaceae</taxon>
        <taxon>Caldovatus</taxon>
    </lineage>
</organism>
<dbReference type="InterPro" id="IPR026555">
    <property type="entry name" value="NSL3/Tex30"/>
</dbReference>
<dbReference type="InterPro" id="IPR029058">
    <property type="entry name" value="AB_hydrolase_fold"/>
</dbReference>
<dbReference type="InterPro" id="IPR046879">
    <property type="entry name" value="KANL3/Tex30_Abhydrolase"/>
</dbReference>
<evidence type="ECO:0000259" key="1">
    <source>
        <dbReference type="Pfam" id="PF20408"/>
    </source>
</evidence>
<dbReference type="Pfam" id="PF20408">
    <property type="entry name" value="Abhydrolase_11"/>
    <property type="match status" value="1"/>
</dbReference>
<dbReference type="RefSeq" id="WP_220117042.1">
    <property type="nucleotide sequence ID" value="NZ_JAHZUY010000013.1"/>
</dbReference>